<comment type="catalytic activity">
    <reaction evidence="1">
        <text>a 4-O-methyl-thymidine in DNA + L-cysteinyl-[protein] = a thymidine in DNA + S-methyl-L-cysteinyl-[protein]</text>
        <dbReference type="Rhea" id="RHEA:53428"/>
        <dbReference type="Rhea" id="RHEA-COMP:10131"/>
        <dbReference type="Rhea" id="RHEA-COMP:10132"/>
        <dbReference type="Rhea" id="RHEA-COMP:13555"/>
        <dbReference type="Rhea" id="RHEA-COMP:13556"/>
        <dbReference type="ChEBI" id="CHEBI:29950"/>
        <dbReference type="ChEBI" id="CHEBI:82612"/>
        <dbReference type="ChEBI" id="CHEBI:137386"/>
        <dbReference type="ChEBI" id="CHEBI:137387"/>
        <dbReference type="EC" id="2.1.1.63"/>
    </reaction>
</comment>
<dbReference type="PANTHER" id="PTHR10815:SF13">
    <property type="entry name" value="METHYLATED-DNA--PROTEIN-CYSTEINE METHYLTRANSFERASE"/>
    <property type="match status" value="1"/>
</dbReference>
<evidence type="ECO:0000256" key="7">
    <source>
        <dbReference type="ARBA" id="ARBA00022763"/>
    </source>
</evidence>
<comment type="caution">
    <text evidence="14">The sequence shown here is derived from an EMBL/GenBank/DDBJ whole genome shotgun (WGS) entry which is preliminary data.</text>
</comment>
<dbReference type="InterPro" id="IPR036217">
    <property type="entry name" value="MethylDNA_cys_MeTrfase_DNAb"/>
</dbReference>
<reference evidence="14 15" key="1">
    <citation type="journal article" date="2015" name="Environ. Microbiol.">
        <title>Metagenome sequence of Elaphomyces granulatus from sporocarp tissue reveals Ascomycota ectomycorrhizal fingerprints of genome expansion and a Proteobacteria-rich microbiome.</title>
        <authorList>
            <person name="Quandt C.A."/>
            <person name="Kohler A."/>
            <person name="Hesse C.N."/>
            <person name="Sharpton T.J."/>
            <person name="Martin F."/>
            <person name="Spatafora J.W."/>
        </authorList>
    </citation>
    <scope>NUCLEOTIDE SEQUENCE [LARGE SCALE GENOMIC DNA]</scope>
    <source>
        <strain evidence="14 15">OSC145934</strain>
    </source>
</reference>
<evidence type="ECO:0000256" key="2">
    <source>
        <dbReference type="ARBA" id="ARBA00008711"/>
    </source>
</evidence>
<evidence type="ECO:0000313" key="15">
    <source>
        <dbReference type="Proteomes" id="UP000243515"/>
    </source>
</evidence>
<dbReference type="Gene3D" id="1.10.10.10">
    <property type="entry name" value="Winged helix-like DNA-binding domain superfamily/Winged helix DNA-binding domain"/>
    <property type="match status" value="1"/>
</dbReference>
<dbReference type="InterPro" id="IPR036388">
    <property type="entry name" value="WH-like_DNA-bd_sf"/>
</dbReference>
<evidence type="ECO:0000256" key="1">
    <source>
        <dbReference type="ARBA" id="ARBA00001286"/>
    </source>
</evidence>
<gene>
    <name evidence="14" type="ORF">Egran_04963</name>
</gene>
<dbReference type="Pfam" id="PF01035">
    <property type="entry name" value="DNA_binding_1"/>
    <property type="match status" value="1"/>
</dbReference>
<feature type="compositionally biased region" description="Basic residues" evidence="12">
    <location>
        <begin position="1"/>
        <end position="10"/>
    </location>
</feature>
<dbReference type="EMBL" id="NPHW01004972">
    <property type="protein sequence ID" value="OXV07269.1"/>
    <property type="molecule type" value="Genomic_DNA"/>
</dbReference>
<dbReference type="OrthoDB" id="1907495at2759"/>
<keyword evidence="6" id="KW-0808">Transferase</keyword>
<evidence type="ECO:0000256" key="5">
    <source>
        <dbReference type="ARBA" id="ARBA00022603"/>
    </source>
</evidence>
<dbReference type="PROSITE" id="PS00374">
    <property type="entry name" value="MGMT"/>
    <property type="match status" value="1"/>
</dbReference>
<dbReference type="AlphaFoldDB" id="A0A232LT12"/>
<feature type="domain" description="Methylated-DNA-[protein]-cysteine S-methyltransferase DNA binding" evidence="13">
    <location>
        <begin position="77"/>
        <end position="161"/>
    </location>
</feature>
<comment type="catalytic activity">
    <reaction evidence="11">
        <text>a 6-O-methyl-2'-deoxyguanosine in DNA + L-cysteinyl-[protein] = S-methyl-L-cysteinyl-[protein] + a 2'-deoxyguanosine in DNA</text>
        <dbReference type="Rhea" id="RHEA:24000"/>
        <dbReference type="Rhea" id="RHEA-COMP:10131"/>
        <dbReference type="Rhea" id="RHEA-COMP:10132"/>
        <dbReference type="Rhea" id="RHEA-COMP:11367"/>
        <dbReference type="Rhea" id="RHEA-COMP:11368"/>
        <dbReference type="ChEBI" id="CHEBI:29950"/>
        <dbReference type="ChEBI" id="CHEBI:82612"/>
        <dbReference type="ChEBI" id="CHEBI:85445"/>
        <dbReference type="ChEBI" id="CHEBI:85448"/>
        <dbReference type="EC" id="2.1.1.63"/>
    </reaction>
</comment>
<dbReference type="InterPro" id="IPR014048">
    <property type="entry name" value="MethylDNA_cys_MeTrfase_DNA-bd"/>
</dbReference>
<protein>
    <recommendedName>
        <fullName evidence="4">Methylated-DNA--protein-cysteine methyltransferase</fullName>
        <ecNumber evidence="3">2.1.1.63</ecNumber>
    </recommendedName>
    <alternativeName>
        <fullName evidence="9">6-O-methylguanine-DNA methyltransferase</fullName>
    </alternativeName>
    <alternativeName>
        <fullName evidence="10">O-6-methylguanine-DNA-alkyltransferase</fullName>
    </alternativeName>
</protein>
<evidence type="ECO:0000313" key="14">
    <source>
        <dbReference type="EMBL" id="OXV07269.1"/>
    </source>
</evidence>
<evidence type="ECO:0000256" key="8">
    <source>
        <dbReference type="ARBA" id="ARBA00023204"/>
    </source>
</evidence>
<evidence type="ECO:0000256" key="4">
    <source>
        <dbReference type="ARBA" id="ARBA00015377"/>
    </source>
</evidence>
<dbReference type="SUPFAM" id="SSF46767">
    <property type="entry name" value="Methylated DNA-protein cysteine methyltransferase, C-terminal domain"/>
    <property type="match status" value="1"/>
</dbReference>
<evidence type="ECO:0000256" key="11">
    <source>
        <dbReference type="ARBA" id="ARBA00049348"/>
    </source>
</evidence>
<name>A0A232LT12_9EURO</name>
<evidence type="ECO:0000256" key="3">
    <source>
        <dbReference type="ARBA" id="ARBA00011918"/>
    </source>
</evidence>
<feature type="region of interest" description="Disordered" evidence="12">
    <location>
        <begin position="1"/>
        <end position="50"/>
    </location>
</feature>
<evidence type="ECO:0000256" key="12">
    <source>
        <dbReference type="SAM" id="MobiDB-lite"/>
    </source>
</evidence>
<proteinExistence type="inferred from homology"/>
<organism evidence="14 15">
    <name type="scientific">Elaphomyces granulatus</name>
    <dbReference type="NCBI Taxonomy" id="519963"/>
    <lineage>
        <taxon>Eukaryota</taxon>
        <taxon>Fungi</taxon>
        <taxon>Dikarya</taxon>
        <taxon>Ascomycota</taxon>
        <taxon>Pezizomycotina</taxon>
        <taxon>Eurotiomycetes</taxon>
        <taxon>Eurotiomycetidae</taxon>
        <taxon>Eurotiales</taxon>
        <taxon>Elaphomycetaceae</taxon>
        <taxon>Elaphomyces</taxon>
    </lineage>
</organism>
<keyword evidence="7" id="KW-0227">DNA damage</keyword>
<dbReference type="EC" id="2.1.1.63" evidence="3"/>
<dbReference type="GO" id="GO:0032259">
    <property type="term" value="P:methylation"/>
    <property type="evidence" value="ECO:0007669"/>
    <property type="project" value="UniProtKB-KW"/>
</dbReference>
<evidence type="ECO:0000259" key="13">
    <source>
        <dbReference type="Pfam" id="PF01035"/>
    </source>
</evidence>
<dbReference type="GO" id="GO:0006281">
    <property type="term" value="P:DNA repair"/>
    <property type="evidence" value="ECO:0007669"/>
    <property type="project" value="UniProtKB-KW"/>
</dbReference>
<evidence type="ECO:0000256" key="6">
    <source>
        <dbReference type="ARBA" id="ARBA00022679"/>
    </source>
</evidence>
<comment type="similarity">
    <text evidence="2">Belongs to the MGMT family.</text>
</comment>
<accession>A0A232LT12</accession>
<dbReference type="NCBIfam" id="TIGR00589">
    <property type="entry name" value="ogt"/>
    <property type="match status" value="1"/>
</dbReference>
<sequence>MTVKTTRRSGRSSILSARTKVRPRDSKTSSTIPQTRNRGDPLPLNNNKNTPSAEIDSVLVASSCLARIAAHPTLTPYRRRVYRTLLSVPPGRWTTYSALSRHLGSGPRAIGTAMRTNPFAPEVPCHRVLATDRTVGGYKGEWNNGGEYCVEKRKLLEDEGVRFDEKGHAGGECFTELADLESLK</sequence>
<dbReference type="InterPro" id="IPR001497">
    <property type="entry name" value="MethylDNA_cys_MeTrfase_AS"/>
</dbReference>
<dbReference type="Proteomes" id="UP000243515">
    <property type="component" value="Unassembled WGS sequence"/>
</dbReference>
<evidence type="ECO:0000256" key="10">
    <source>
        <dbReference type="ARBA" id="ARBA00031621"/>
    </source>
</evidence>
<dbReference type="CDD" id="cd06445">
    <property type="entry name" value="ATase"/>
    <property type="match status" value="1"/>
</dbReference>
<dbReference type="GO" id="GO:0003908">
    <property type="term" value="F:methylated-DNA-[protein]-cysteine S-methyltransferase activity"/>
    <property type="evidence" value="ECO:0007669"/>
    <property type="project" value="UniProtKB-EC"/>
</dbReference>
<keyword evidence="5" id="KW-0489">Methyltransferase</keyword>
<dbReference type="PANTHER" id="PTHR10815">
    <property type="entry name" value="METHYLATED-DNA--PROTEIN-CYSTEINE METHYLTRANSFERASE"/>
    <property type="match status" value="1"/>
</dbReference>
<keyword evidence="15" id="KW-1185">Reference proteome</keyword>
<keyword evidence="8" id="KW-0234">DNA repair</keyword>
<evidence type="ECO:0000256" key="9">
    <source>
        <dbReference type="ARBA" id="ARBA00030795"/>
    </source>
</evidence>